<gene>
    <name evidence="11" type="ORF">S7711_08441</name>
</gene>
<dbReference type="InterPro" id="IPR005198">
    <property type="entry name" value="Glyco_hydro_76"/>
</dbReference>
<evidence type="ECO:0000256" key="1">
    <source>
        <dbReference type="ARBA" id="ARBA00001452"/>
    </source>
</evidence>
<dbReference type="GO" id="GO:0008496">
    <property type="term" value="F:mannan endo-1,6-alpha-mannosidase activity"/>
    <property type="evidence" value="ECO:0007669"/>
    <property type="project" value="UniProtKB-UniRule"/>
</dbReference>
<evidence type="ECO:0000256" key="5">
    <source>
        <dbReference type="ARBA" id="ARBA00022729"/>
    </source>
</evidence>
<dbReference type="SUPFAM" id="SSF48208">
    <property type="entry name" value="Six-hairpin glycosidases"/>
    <property type="match status" value="1"/>
</dbReference>
<keyword evidence="12" id="KW-1185">Reference proteome</keyword>
<dbReference type="InterPro" id="IPR008928">
    <property type="entry name" value="6-hairpin_glycosidase_sf"/>
</dbReference>
<keyword evidence="7" id="KW-0472">Membrane</keyword>
<comment type="similarity">
    <text evidence="3 10">Belongs to the glycosyl hydrolase 76 family.</text>
</comment>
<dbReference type="AlphaFoldDB" id="A0A084AIC2"/>
<comment type="catalytic activity">
    <reaction evidence="1 10">
        <text>Random hydrolysis of (1-&gt;6)-alpha-D-mannosidic linkages in unbranched (1-&gt;6)-mannans.</text>
        <dbReference type="EC" id="3.2.1.101"/>
    </reaction>
</comment>
<dbReference type="Gene3D" id="1.50.10.20">
    <property type="match status" value="1"/>
</dbReference>
<evidence type="ECO:0000256" key="3">
    <source>
        <dbReference type="ARBA" id="ARBA00009699"/>
    </source>
</evidence>
<accession>A0A084AIC2</accession>
<evidence type="ECO:0000256" key="7">
    <source>
        <dbReference type="ARBA" id="ARBA00023136"/>
    </source>
</evidence>
<dbReference type="Proteomes" id="UP000028045">
    <property type="component" value="Unassembled WGS sequence"/>
</dbReference>
<evidence type="ECO:0000256" key="2">
    <source>
        <dbReference type="ARBA" id="ARBA00004308"/>
    </source>
</evidence>
<protein>
    <recommendedName>
        <fullName evidence="4 10">Mannan endo-1,6-alpha-mannosidase</fullName>
        <ecNumber evidence="4 10">3.2.1.101</ecNumber>
    </recommendedName>
</protein>
<keyword evidence="8" id="KW-0325">Glycoprotein</keyword>
<dbReference type="HOGENOM" id="CLU_025694_2_1_1"/>
<keyword evidence="9 10" id="KW-0326">Glycosidase</keyword>
<name>A0A084AIC2_STACB</name>
<organism evidence="11 12">
    <name type="scientific">Stachybotrys chartarum (strain CBS 109288 / IBT 7711)</name>
    <name type="common">Toxic black mold</name>
    <name type="synonym">Stilbospora chartarum</name>
    <dbReference type="NCBI Taxonomy" id="1280523"/>
    <lineage>
        <taxon>Eukaryota</taxon>
        <taxon>Fungi</taxon>
        <taxon>Dikarya</taxon>
        <taxon>Ascomycota</taxon>
        <taxon>Pezizomycotina</taxon>
        <taxon>Sordariomycetes</taxon>
        <taxon>Hypocreomycetidae</taxon>
        <taxon>Hypocreales</taxon>
        <taxon>Stachybotryaceae</taxon>
        <taxon>Stachybotrys</taxon>
    </lineage>
</organism>
<proteinExistence type="inferred from homology"/>
<evidence type="ECO:0000256" key="8">
    <source>
        <dbReference type="ARBA" id="ARBA00023180"/>
    </source>
</evidence>
<evidence type="ECO:0000256" key="4">
    <source>
        <dbReference type="ARBA" id="ARBA00012350"/>
    </source>
</evidence>
<dbReference type="OrthoDB" id="4187847at2759"/>
<evidence type="ECO:0000256" key="10">
    <source>
        <dbReference type="PIRNR" id="PIRNR016302"/>
    </source>
</evidence>
<dbReference type="EMBL" id="KL648716">
    <property type="protein sequence ID" value="KEY65051.1"/>
    <property type="molecule type" value="Genomic_DNA"/>
</dbReference>
<dbReference type="PANTHER" id="PTHR12145:SF38">
    <property type="entry name" value="MANNAN ENDO-1,6-ALPHA-MANNOSIDASE"/>
    <property type="match status" value="1"/>
</dbReference>
<dbReference type="GO" id="GO:0016052">
    <property type="term" value="P:carbohydrate catabolic process"/>
    <property type="evidence" value="ECO:0007669"/>
    <property type="project" value="InterPro"/>
</dbReference>
<keyword evidence="6 10" id="KW-0378">Hydrolase</keyword>
<dbReference type="PANTHER" id="PTHR12145">
    <property type="entry name" value="MANNAN ENDO-1,6-ALPHA-MANNOSIDASE DCW1"/>
    <property type="match status" value="1"/>
</dbReference>
<dbReference type="PIRSF" id="PIRSF016302">
    <property type="entry name" value="Man_a_manosd"/>
    <property type="match status" value="1"/>
</dbReference>
<evidence type="ECO:0000313" key="12">
    <source>
        <dbReference type="Proteomes" id="UP000028045"/>
    </source>
</evidence>
<keyword evidence="5" id="KW-0732">Signal</keyword>
<comment type="subcellular location">
    <subcellularLocation>
        <location evidence="2">Endomembrane system</location>
    </subcellularLocation>
</comment>
<dbReference type="Pfam" id="PF03663">
    <property type="entry name" value="Glyco_hydro_76"/>
    <property type="match status" value="1"/>
</dbReference>
<evidence type="ECO:0000256" key="6">
    <source>
        <dbReference type="ARBA" id="ARBA00022801"/>
    </source>
</evidence>
<dbReference type="InterPro" id="IPR014480">
    <property type="entry name" value="Mannan-1_6-alpha_mannosidase"/>
</dbReference>
<sequence length="414" mass="45965">MVQFYKPVPAAAILGALVAPRDLDIENPNSIRNVASTIAYDAMTYYNGNTSSNPVQVGDLEDPYYWWVAGSLWGTMLDYYHFTGDATYNDVIIEALLAPSNTGPEFNYMPEEHAFEEGNDDLFFWGSAVLAAAERNFPQPIQGIPPWLDIGANVFNELASRWNTTHCGGGLLWQIFASNPNGLDYKNSVSNGGFFQIAARMARATGNPTYLEWAERIWDWSFNVGFIDAEEYHVYDGAHASNNCEDTNRASFTYTSGIYLHGAAVLANYTGNSIWAERASRLLDGAGWFFGPFENSTNVLYERACERENDCSVDMSTHKGQLARFLWQATVMQPALRERVEEYMFPSAMAAAQSCTGGRNGFRCGLRWYVDGYDGSTGLGQQSCALEVIQGLLIHQAPAPLPAGEIIHVTDRTW</sequence>
<dbReference type="GO" id="GO:0009272">
    <property type="term" value="P:fungal-type cell wall biogenesis"/>
    <property type="evidence" value="ECO:0007669"/>
    <property type="project" value="TreeGrafter"/>
</dbReference>
<dbReference type="FunFam" id="1.50.10.20:FF:000006">
    <property type="entry name" value="Mannan endo-1,6-alpha-mannosidase"/>
    <property type="match status" value="1"/>
</dbReference>
<evidence type="ECO:0000256" key="9">
    <source>
        <dbReference type="ARBA" id="ARBA00023295"/>
    </source>
</evidence>
<reference evidence="11 12" key="1">
    <citation type="journal article" date="2014" name="BMC Genomics">
        <title>Comparative genome sequencing reveals chemotype-specific gene clusters in the toxigenic black mold Stachybotrys.</title>
        <authorList>
            <person name="Semeiks J."/>
            <person name="Borek D."/>
            <person name="Otwinowski Z."/>
            <person name="Grishin N.V."/>
        </authorList>
    </citation>
    <scope>NUCLEOTIDE SEQUENCE [LARGE SCALE GENOMIC DNA]</scope>
    <source>
        <strain evidence="12">CBS 109288 / IBT 7711</strain>
    </source>
</reference>
<dbReference type="GO" id="GO:0012505">
    <property type="term" value="C:endomembrane system"/>
    <property type="evidence" value="ECO:0007669"/>
    <property type="project" value="UniProtKB-SubCell"/>
</dbReference>
<evidence type="ECO:0000313" key="11">
    <source>
        <dbReference type="EMBL" id="KEY65051.1"/>
    </source>
</evidence>
<dbReference type="EC" id="3.2.1.101" evidence="4 10"/>